<feature type="transmembrane region" description="Helical" evidence="6">
    <location>
        <begin position="235"/>
        <end position="254"/>
    </location>
</feature>
<dbReference type="PROSITE" id="PS50244">
    <property type="entry name" value="S5A_REDUCTASE"/>
    <property type="match status" value="1"/>
</dbReference>
<evidence type="ECO:0000313" key="8">
    <source>
        <dbReference type="Proteomes" id="UP001652623"/>
    </source>
</evidence>
<dbReference type="InterPro" id="IPR001104">
    <property type="entry name" value="3-oxo-5_a-steroid_4-DH_C"/>
</dbReference>
<organism evidence="8 9">
    <name type="scientific">Ziziphus jujuba</name>
    <name type="common">Chinese jujube</name>
    <name type="synonym">Ziziphus sativa</name>
    <dbReference type="NCBI Taxonomy" id="326968"/>
    <lineage>
        <taxon>Eukaryota</taxon>
        <taxon>Viridiplantae</taxon>
        <taxon>Streptophyta</taxon>
        <taxon>Embryophyta</taxon>
        <taxon>Tracheophyta</taxon>
        <taxon>Spermatophyta</taxon>
        <taxon>Magnoliopsida</taxon>
        <taxon>eudicotyledons</taxon>
        <taxon>Gunneridae</taxon>
        <taxon>Pentapetalae</taxon>
        <taxon>rosids</taxon>
        <taxon>fabids</taxon>
        <taxon>Rosales</taxon>
        <taxon>Rhamnaceae</taxon>
        <taxon>Paliureae</taxon>
        <taxon>Ziziphus</taxon>
    </lineage>
</organism>
<feature type="transmembrane region" description="Helical" evidence="6">
    <location>
        <begin position="212"/>
        <end position="229"/>
    </location>
</feature>
<dbReference type="RefSeq" id="XP_060675771.1">
    <property type="nucleotide sequence ID" value="XM_060819788.1"/>
</dbReference>
<evidence type="ECO:0000256" key="1">
    <source>
        <dbReference type="ARBA" id="ARBA00004141"/>
    </source>
</evidence>
<dbReference type="Proteomes" id="UP001652623">
    <property type="component" value="Chromosome 8"/>
</dbReference>
<comment type="similarity">
    <text evidence="2">Belongs to the steroid 5-alpha reductase family.</text>
</comment>
<reference evidence="9" key="1">
    <citation type="submission" date="2025-08" db="UniProtKB">
        <authorList>
            <consortium name="RefSeq"/>
        </authorList>
    </citation>
    <scope>IDENTIFICATION</scope>
    <source>
        <tissue evidence="9">Seedling</tissue>
    </source>
</reference>
<evidence type="ECO:0000256" key="6">
    <source>
        <dbReference type="SAM" id="Phobius"/>
    </source>
</evidence>
<dbReference type="PANTHER" id="PTHR10556:SF35">
    <property type="entry name" value="3-OXO-5-ALPHA-STEROID 4-DEHYDROGENASE FAMILY PROTEIN"/>
    <property type="match status" value="1"/>
</dbReference>
<feature type="domain" description="3-oxo-5-alpha-steroid 4-dehydrogenase C-terminal" evidence="7">
    <location>
        <begin position="174"/>
        <end position="283"/>
    </location>
</feature>
<comment type="subcellular location">
    <subcellularLocation>
        <location evidence="1">Membrane</location>
        <topology evidence="1">Multi-pass membrane protein</topology>
    </subcellularLocation>
</comment>
<proteinExistence type="inferred from homology"/>
<accession>A0ABM4AGB0</accession>
<feature type="transmembrane region" description="Helical" evidence="6">
    <location>
        <begin position="138"/>
        <end position="159"/>
    </location>
</feature>
<evidence type="ECO:0000256" key="2">
    <source>
        <dbReference type="ARBA" id="ARBA00007742"/>
    </source>
</evidence>
<feature type="transmembrane region" description="Helical" evidence="6">
    <location>
        <begin position="108"/>
        <end position="126"/>
    </location>
</feature>
<feature type="transmembrane region" description="Helical" evidence="6">
    <location>
        <begin position="174"/>
        <end position="191"/>
    </location>
</feature>
<keyword evidence="5 6" id="KW-0472">Membrane</keyword>
<dbReference type="Pfam" id="PF02544">
    <property type="entry name" value="Steroid_dh"/>
    <property type="match status" value="1"/>
</dbReference>
<evidence type="ECO:0000259" key="7">
    <source>
        <dbReference type="Pfam" id="PF02544"/>
    </source>
</evidence>
<evidence type="ECO:0000256" key="5">
    <source>
        <dbReference type="ARBA" id="ARBA00023136"/>
    </source>
</evidence>
<evidence type="ECO:0000256" key="4">
    <source>
        <dbReference type="ARBA" id="ARBA00022989"/>
    </source>
</evidence>
<evidence type="ECO:0000256" key="3">
    <source>
        <dbReference type="ARBA" id="ARBA00022692"/>
    </source>
</evidence>
<dbReference type="PANTHER" id="PTHR10556">
    <property type="entry name" value="3-OXO-5-ALPHA-STEROID 4-DEHYDROGENASE"/>
    <property type="match status" value="1"/>
</dbReference>
<protein>
    <submittedName>
        <fullName evidence="9">Uncharacterized protein LOC107413006</fullName>
    </submittedName>
</protein>
<keyword evidence="3 6" id="KW-0812">Transmembrane</keyword>
<dbReference type="InterPro" id="IPR039357">
    <property type="entry name" value="SRD5A/TECR"/>
</dbReference>
<keyword evidence="4 6" id="KW-1133">Transmembrane helix</keyword>
<dbReference type="GeneID" id="107413006"/>
<sequence>MSVQERRWEKTNTSARPFLWNICRTSKERKYYSSKKSIISLALYGISEMVGKHLNYLKFWNVTYYENNSHQRPTKQLRVSGRTGMLFLYTPSFLVAFTSLLFFSNGDIRVLLLKYALALHFFKRIFEVLFVHRFSGQMVVDSAIVISLTYFSSTATMIYTQHLTQVLQGPPIDLKYIGVLLFLTGICGNFYHHYLLSQLRGKGEKEYKIPKGGLFGLVIGPHYLFKIIAFVRVSFISQTVYAFCFTIGTLFYLMGRSYATRRWYLSKFEDFPQHVKALLPYVF</sequence>
<gene>
    <name evidence="9" type="primary">LOC107413006</name>
</gene>
<feature type="transmembrane region" description="Helical" evidence="6">
    <location>
        <begin position="85"/>
        <end position="102"/>
    </location>
</feature>
<evidence type="ECO:0000313" key="9">
    <source>
        <dbReference type="RefSeq" id="XP_060675771.1"/>
    </source>
</evidence>
<name>A0ABM4AGB0_ZIZJJ</name>
<keyword evidence="8" id="KW-1185">Reference proteome</keyword>